<dbReference type="Proteomes" id="UP001231941">
    <property type="component" value="Unassembled WGS sequence"/>
</dbReference>
<reference evidence="1 2" key="1">
    <citation type="submission" date="2023-08" db="EMBL/GenBank/DDBJ databases">
        <authorList>
            <person name="Park J.-S."/>
        </authorList>
    </citation>
    <scope>NUCLEOTIDE SEQUENCE [LARGE SCALE GENOMIC DNA]</scope>
    <source>
        <strain evidence="1 2">2205SS18-9</strain>
    </source>
</reference>
<evidence type="ECO:0000313" key="2">
    <source>
        <dbReference type="Proteomes" id="UP001231941"/>
    </source>
</evidence>
<sequence length="153" mass="16392">MGLDKGPFVVADTVSVDDPYGGEGTIVLPSSIATPVATINFCVKNPLKTQVSLDSMVQIAVLPTFPPGSAIEFAVTYQVIRDDNQIIASLNDEMDYITAVANGRHTNFPNFPVLDENPHTGINTYELVCTRTAGQTLVIFAGSRSLKATVFTL</sequence>
<proteinExistence type="predicted"/>
<dbReference type="RefSeq" id="WP_305991645.1">
    <property type="nucleotide sequence ID" value="NZ_JAVAMP010000003.1"/>
</dbReference>
<keyword evidence="2" id="KW-1185">Reference proteome</keyword>
<organism evidence="1 2">
    <name type="scientific">Chengkuizengella axinellae</name>
    <dbReference type="NCBI Taxonomy" id="3064388"/>
    <lineage>
        <taxon>Bacteria</taxon>
        <taxon>Bacillati</taxon>
        <taxon>Bacillota</taxon>
        <taxon>Bacilli</taxon>
        <taxon>Bacillales</taxon>
        <taxon>Paenibacillaceae</taxon>
        <taxon>Chengkuizengella</taxon>
    </lineage>
</organism>
<gene>
    <name evidence="1" type="ORF">Q5Y73_09440</name>
</gene>
<protein>
    <submittedName>
        <fullName evidence="1">Uncharacterized protein</fullName>
    </submittedName>
</protein>
<name>A0ABT9IYD4_9BACL</name>
<dbReference type="EMBL" id="JAVAMP010000003">
    <property type="protein sequence ID" value="MDP5274332.1"/>
    <property type="molecule type" value="Genomic_DNA"/>
</dbReference>
<evidence type="ECO:0000313" key="1">
    <source>
        <dbReference type="EMBL" id="MDP5274332.1"/>
    </source>
</evidence>
<accession>A0ABT9IYD4</accession>
<comment type="caution">
    <text evidence="1">The sequence shown here is derived from an EMBL/GenBank/DDBJ whole genome shotgun (WGS) entry which is preliminary data.</text>
</comment>